<dbReference type="PANTHER" id="PTHR13258:SF0">
    <property type="entry name" value="SYNDETIN"/>
    <property type="match status" value="1"/>
</dbReference>
<evidence type="ECO:0000256" key="2">
    <source>
        <dbReference type="ARBA" id="ARBA00022927"/>
    </source>
</evidence>
<evidence type="ECO:0000256" key="3">
    <source>
        <dbReference type="ARBA" id="ARBA00023054"/>
    </source>
</evidence>
<dbReference type="Proteomes" id="UP000492821">
    <property type="component" value="Unassembled WGS sequence"/>
</dbReference>
<dbReference type="GO" id="GO:0015031">
    <property type="term" value="P:protein transport"/>
    <property type="evidence" value="ECO:0007669"/>
    <property type="project" value="UniProtKB-KW"/>
</dbReference>
<reference evidence="7" key="2">
    <citation type="submission" date="2020-10" db="UniProtKB">
        <authorList>
            <consortium name="WormBaseParasite"/>
        </authorList>
    </citation>
    <scope>IDENTIFICATION</scope>
</reference>
<accession>A0A7E4VMX7</accession>
<dbReference type="GO" id="GO:0000149">
    <property type="term" value="F:SNARE binding"/>
    <property type="evidence" value="ECO:0007669"/>
    <property type="project" value="TreeGrafter"/>
</dbReference>
<dbReference type="GO" id="GO:0042147">
    <property type="term" value="P:retrograde transport, endosome to Golgi"/>
    <property type="evidence" value="ECO:0007669"/>
    <property type="project" value="InterPro"/>
</dbReference>
<dbReference type="Pfam" id="PF10475">
    <property type="entry name" value="Vps54_N"/>
    <property type="match status" value="1"/>
</dbReference>
<evidence type="ECO:0000313" key="6">
    <source>
        <dbReference type="Proteomes" id="UP000492821"/>
    </source>
</evidence>
<sequence>MAGQLDDPSILYPPESAMPATEQAVAEVFDDIDVVYFMEDGFDATGYELGRMGDKELDVQDLSKEMFKLKRQLQVVSKKISVLIAQNAEKFSSQTKHYERIQAEAGGMVEEIAAVRENLAKAHAEVMNGLRIVANERKREMLAELKEVLTSIKTLYETEFRLQELVQEGDFPMAIRLCVEATNAAQEFIAFDCIKGVSKKFTKILSSMESHIDDALATMTVAYDLDKYTLVYSAYQMLDNVQSAASKLSSFFRATLESSARTVLIDRLRKTHTAEQTDAMAYEQLCEAVDMDDIIDTIRELGFVLCRCLFVYHEILKFHIEEDERRLCSMPIAETSDLDAAPIIEKGIMQKALSTGLYSVFKTASAKFNTLLCCHDLSQLKFDNFLDVVEMANRFRKFGRRYFGNSCAEVAMTVEKQTCMYFKQYHRERMDELRLFLENEVFAPCPVPASFTLFDLQEFQFLKESSDAFDEDDNHPHHYLVDHASLGEQLDYILLTPDTDNPFCAPQTRESVSSVKTVNNDVSPDGMSRGSSETSVSSVLEVSQNDTPNLCNTAFNVLRFFGRYIRMTSLLHSIAEEAITAIIQLFEYFGYSIFCFFAKDLVAEHIDANVFTSLQLRKLVEAIRVRLILETDGGENAEHMRSDKFPTCQLSHCLDINSSETCYLVGERVIGIESLIFLKKQFESLRPVLQSLVPNNRQLPILEKFYKDTLPVIPDIRKAAFGCVSSRVLDYTKVLKLINGVNFNLNEIHDQSSTYVTYLIDELRTLKAQLTKISEDTPITKEIDNLLWSNTIYCITRVLVQGYSDANKKCTQEGRALMLLDFEQLVRQLEMLSGIKPIPHKSYAEEYIKAFYLPDSASVEDWIGKHPEYSITQVSSLLNSAASKRTRNRLLNVLEGNRD</sequence>
<dbReference type="InterPro" id="IPR019515">
    <property type="entry name" value="VPS54_N"/>
</dbReference>
<evidence type="ECO:0000256" key="1">
    <source>
        <dbReference type="ARBA" id="ARBA00022448"/>
    </source>
</evidence>
<protein>
    <submittedName>
        <fullName evidence="7">Exocyst complex component Sec10</fullName>
    </submittedName>
</protein>
<dbReference type="PANTHER" id="PTHR13258">
    <property type="entry name" value="SYNDETIN"/>
    <property type="match status" value="1"/>
</dbReference>
<feature type="domain" description="Vacuolar protein sorting-associated protein 54 N-terminal" evidence="5">
    <location>
        <begin position="30"/>
        <end position="318"/>
    </location>
</feature>
<dbReference type="Pfam" id="PF10474">
    <property type="entry name" value="Syndetin_C"/>
    <property type="match status" value="1"/>
</dbReference>
<dbReference type="GO" id="GO:1990745">
    <property type="term" value="C:EARP complex"/>
    <property type="evidence" value="ECO:0007669"/>
    <property type="project" value="InterPro"/>
</dbReference>
<proteinExistence type="predicted"/>
<name>A0A7E4VMX7_PANRE</name>
<dbReference type="InterPro" id="IPR040047">
    <property type="entry name" value="VPS50"/>
</dbReference>
<evidence type="ECO:0000313" key="7">
    <source>
        <dbReference type="WBParaSite" id="Pan_g22504.t1"/>
    </source>
</evidence>
<keyword evidence="3" id="KW-0175">Coiled coil</keyword>
<keyword evidence="2" id="KW-0653">Protein transport</keyword>
<evidence type="ECO:0000259" key="4">
    <source>
        <dbReference type="Pfam" id="PF10474"/>
    </source>
</evidence>
<feature type="domain" description="Syndetin C-terminal" evidence="4">
    <location>
        <begin position="664"/>
        <end position="895"/>
    </location>
</feature>
<dbReference type="AlphaFoldDB" id="A0A7E4VMX7"/>
<keyword evidence="1" id="KW-0813">Transport</keyword>
<reference evidence="6" key="1">
    <citation type="journal article" date="2013" name="Genetics">
        <title>The draft genome and transcriptome of Panagrellus redivivus are shaped by the harsh demands of a free-living lifestyle.</title>
        <authorList>
            <person name="Srinivasan J."/>
            <person name="Dillman A.R."/>
            <person name="Macchietto M.G."/>
            <person name="Heikkinen L."/>
            <person name="Lakso M."/>
            <person name="Fracchia K.M."/>
            <person name="Antoshechkin I."/>
            <person name="Mortazavi A."/>
            <person name="Wong G."/>
            <person name="Sternberg P.W."/>
        </authorList>
    </citation>
    <scope>NUCLEOTIDE SEQUENCE [LARGE SCALE GENOMIC DNA]</scope>
    <source>
        <strain evidence="6">MT8872</strain>
    </source>
</reference>
<organism evidence="6 7">
    <name type="scientific">Panagrellus redivivus</name>
    <name type="common">Microworm</name>
    <dbReference type="NCBI Taxonomy" id="6233"/>
    <lineage>
        <taxon>Eukaryota</taxon>
        <taxon>Metazoa</taxon>
        <taxon>Ecdysozoa</taxon>
        <taxon>Nematoda</taxon>
        <taxon>Chromadorea</taxon>
        <taxon>Rhabditida</taxon>
        <taxon>Tylenchina</taxon>
        <taxon>Panagrolaimomorpha</taxon>
        <taxon>Panagrolaimoidea</taxon>
        <taxon>Panagrolaimidae</taxon>
        <taxon>Panagrellus</taxon>
    </lineage>
</organism>
<evidence type="ECO:0000259" key="5">
    <source>
        <dbReference type="Pfam" id="PF10475"/>
    </source>
</evidence>
<dbReference type="WBParaSite" id="Pan_g22504.t1">
    <property type="protein sequence ID" value="Pan_g22504.t1"/>
    <property type="gene ID" value="Pan_g22504"/>
</dbReference>
<dbReference type="GO" id="GO:0032456">
    <property type="term" value="P:endocytic recycling"/>
    <property type="evidence" value="ECO:0007669"/>
    <property type="project" value="InterPro"/>
</dbReference>
<dbReference type="GO" id="GO:0005829">
    <property type="term" value="C:cytosol"/>
    <property type="evidence" value="ECO:0007669"/>
    <property type="project" value="GOC"/>
</dbReference>
<keyword evidence="6" id="KW-1185">Reference proteome</keyword>
<dbReference type="InterPro" id="IPR019514">
    <property type="entry name" value="Syndetin_C"/>
</dbReference>